<protein>
    <recommendedName>
        <fullName evidence="4">TVP38/TMEM64 family membrane protein</fullName>
    </recommendedName>
</protein>
<name>A0A1G2C9I9_9BACT</name>
<dbReference type="EMBL" id="MHKY01000043">
    <property type="protein sequence ID" value="OGY98048.1"/>
    <property type="molecule type" value="Genomic_DNA"/>
</dbReference>
<feature type="transmembrane region" description="Helical" evidence="1">
    <location>
        <begin position="151"/>
        <end position="172"/>
    </location>
</feature>
<evidence type="ECO:0000256" key="1">
    <source>
        <dbReference type="SAM" id="Phobius"/>
    </source>
</evidence>
<proteinExistence type="predicted"/>
<reference evidence="2 3" key="1">
    <citation type="journal article" date="2016" name="Nat. Commun.">
        <title>Thousands of microbial genomes shed light on interconnected biogeochemical processes in an aquifer system.</title>
        <authorList>
            <person name="Anantharaman K."/>
            <person name="Brown C.T."/>
            <person name="Hug L.A."/>
            <person name="Sharon I."/>
            <person name="Castelle C.J."/>
            <person name="Probst A.J."/>
            <person name="Thomas B.C."/>
            <person name="Singh A."/>
            <person name="Wilkins M.J."/>
            <person name="Karaoz U."/>
            <person name="Brodie E.L."/>
            <person name="Williams K.H."/>
            <person name="Hubbard S.S."/>
            <person name="Banfield J.F."/>
        </authorList>
    </citation>
    <scope>NUCLEOTIDE SEQUENCE [LARGE SCALE GENOMIC DNA]</scope>
</reference>
<dbReference type="AlphaFoldDB" id="A0A1G2C9I9"/>
<keyword evidence="1" id="KW-0472">Membrane</keyword>
<evidence type="ECO:0000313" key="2">
    <source>
        <dbReference type="EMBL" id="OGY98048.1"/>
    </source>
</evidence>
<feature type="transmembrane region" description="Helical" evidence="1">
    <location>
        <begin position="67"/>
        <end position="89"/>
    </location>
</feature>
<evidence type="ECO:0000313" key="3">
    <source>
        <dbReference type="Proteomes" id="UP000178796"/>
    </source>
</evidence>
<sequence length="176" mass="18665">MRDAAIVVLSILVAVFLVAGGALHGLIVSLGAFKLLGSFLAGIFFTSLFTAAPATVVLAEIAQTNSVFWSSVVGGLGALLGDMIIFRFVRNELSADVLFLMRRAGQERLAAVFSSKPLRWIVPIVGALVIASPLPDELGLMMMGFSKVPTHLFALLAFLLNFFGILVIGIIAKGLF</sequence>
<keyword evidence="1" id="KW-1133">Transmembrane helix</keyword>
<gene>
    <name evidence="2" type="ORF">A3E09_01675</name>
</gene>
<feature type="transmembrane region" description="Helical" evidence="1">
    <location>
        <begin position="109"/>
        <end position="131"/>
    </location>
</feature>
<evidence type="ECO:0008006" key="4">
    <source>
        <dbReference type="Google" id="ProtNLM"/>
    </source>
</evidence>
<feature type="transmembrane region" description="Helical" evidence="1">
    <location>
        <begin position="6"/>
        <end position="27"/>
    </location>
</feature>
<keyword evidence="1" id="KW-0812">Transmembrane</keyword>
<comment type="caution">
    <text evidence="2">The sequence shown here is derived from an EMBL/GenBank/DDBJ whole genome shotgun (WGS) entry which is preliminary data.</text>
</comment>
<dbReference type="Proteomes" id="UP000178796">
    <property type="component" value="Unassembled WGS sequence"/>
</dbReference>
<organism evidence="2 3">
    <name type="scientific">Candidatus Liptonbacteria bacterium RIFCSPHIGHO2_12_FULL_60_13</name>
    <dbReference type="NCBI Taxonomy" id="1798648"/>
    <lineage>
        <taxon>Bacteria</taxon>
        <taxon>Candidatus Liptoniibacteriota</taxon>
    </lineage>
</organism>
<accession>A0A1G2C9I9</accession>
<feature type="transmembrane region" description="Helical" evidence="1">
    <location>
        <begin position="39"/>
        <end position="61"/>
    </location>
</feature>